<organism evidence="1 2">
    <name type="scientific">Streptomyces pulveraceus</name>
    <dbReference type="NCBI Taxonomy" id="68258"/>
    <lineage>
        <taxon>Bacteria</taxon>
        <taxon>Bacillati</taxon>
        <taxon>Actinomycetota</taxon>
        <taxon>Actinomycetes</taxon>
        <taxon>Kitasatosporales</taxon>
        <taxon>Streptomycetaceae</taxon>
        <taxon>Streptomyces</taxon>
    </lineage>
</organism>
<comment type="caution">
    <text evidence="1">The sequence shown here is derived from an EMBL/GenBank/DDBJ whole genome shotgun (WGS) entry which is preliminary data.</text>
</comment>
<evidence type="ECO:0000313" key="1">
    <source>
        <dbReference type="EMBL" id="MFC5915426.1"/>
    </source>
</evidence>
<reference evidence="2" key="1">
    <citation type="journal article" date="2019" name="Int. J. Syst. Evol. Microbiol.">
        <title>The Global Catalogue of Microorganisms (GCM) 10K type strain sequencing project: providing services to taxonomists for standard genome sequencing and annotation.</title>
        <authorList>
            <consortium name="The Broad Institute Genomics Platform"/>
            <consortium name="The Broad Institute Genome Sequencing Center for Infectious Disease"/>
            <person name="Wu L."/>
            <person name="Ma J."/>
        </authorList>
    </citation>
    <scope>NUCLEOTIDE SEQUENCE [LARGE SCALE GENOMIC DNA]</scope>
    <source>
        <strain evidence="2">JCM 4147</strain>
    </source>
</reference>
<sequence length="40" mass="4078">MTVTEPLKEAPPTFMVIGQSVVLGANERALATGGAGLRHG</sequence>
<gene>
    <name evidence="1" type="ORF">ACFP1B_18685</name>
</gene>
<evidence type="ECO:0000313" key="2">
    <source>
        <dbReference type="Proteomes" id="UP001596200"/>
    </source>
</evidence>
<dbReference type="RefSeq" id="WP_344510958.1">
    <property type="nucleotide sequence ID" value="NZ_BAAATU010000019.1"/>
</dbReference>
<dbReference type="EMBL" id="JBHSPU010000016">
    <property type="protein sequence ID" value="MFC5915426.1"/>
    <property type="molecule type" value="Genomic_DNA"/>
</dbReference>
<accession>A0ABW1GPT9</accession>
<protein>
    <submittedName>
        <fullName evidence="1">Uncharacterized protein</fullName>
    </submittedName>
</protein>
<name>A0ABW1GPT9_9ACTN</name>
<keyword evidence="2" id="KW-1185">Reference proteome</keyword>
<proteinExistence type="predicted"/>
<dbReference type="Proteomes" id="UP001596200">
    <property type="component" value="Unassembled WGS sequence"/>
</dbReference>